<evidence type="ECO:0000313" key="2">
    <source>
        <dbReference type="Proteomes" id="UP000316313"/>
    </source>
</evidence>
<dbReference type="AlphaFoldDB" id="A0A4Y6UJC5"/>
<organism evidence="1 2">
    <name type="scientific">Swingsia samuiensis</name>
    <dbReference type="NCBI Taxonomy" id="1293412"/>
    <lineage>
        <taxon>Bacteria</taxon>
        <taxon>Pseudomonadati</taxon>
        <taxon>Pseudomonadota</taxon>
        <taxon>Alphaproteobacteria</taxon>
        <taxon>Acetobacterales</taxon>
        <taxon>Acetobacteraceae</taxon>
        <taxon>Swingsia</taxon>
    </lineage>
</organism>
<sequence>MTDTTTKRLWFMDWHGWVLDHNLARDFFSRHPFQPGSYPGLSIIVPSDFTLPTEVTFKKQISMPRAFPLLTMGDAGENLVFFKNEKTNTYMSSSPHEKSREITLDSPNCAGWEYFLPLSENLLRGISSLLVPSALTIVDSASQSVLSTLKIHDGFIGQLSETSFALNENLEALEKIGSLPAGSSTEITFLKHQSHEPWILNISRPLA</sequence>
<evidence type="ECO:0000313" key="1">
    <source>
        <dbReference type="EMBL" id="QDH16920.1"/>
    </source>
</evidence>
<gene>
    <name evidence="1" type="ORF">E3D00_04580</name>
</gene>
<reference evidence="1 2" key="1">
    <citation type="submission" date="2019-03" db="EMBL/GenBank/DDBJ databases">
        <title>The complete genome sequence of Swingsia samuiensis NBRC107927(T).</title>
        <authorList>
            <person name="Chua K.-O."/>
            <person name="Chan K.-G."/>
            <person name="See-Too W.-S."/>
        </authorList>
    </citation>
    <scope>NUCLEOTIDE SEQUENCE [LARGE SCALE GENOMIC DNA]</scope>
    <source>
        <strain evidence="1 2">AH83</strain>
    </source>
</reference>
<proteinExistence type="predicted"/>
<dbReference type="EMBL" id="CP038141">
    <property type="protein sequence ID" value="QDH16920.1"/>
    <property type="molecule type" value="Genomic_DNA"/>
</dbReference>
<dbReference type="RefSeq" id="WP_141460356.1">
    <property type="nucleotide sequence ID" value="NZ_CP038141.1"/>
</dbReference>
<protein>
    <submittedName>
        <fullName evidence="1">Uncharacterized protein</fullName>
    </submittedName>
</protein>
<dbReference type="KEGG" id="ssam:E3D00_04580"/>
<dbReference type="Proteomes" id="UP000316313">
    <property type="component" value="Chromosome"/>
</dbReference>
<name>A0A4Y6UJC5_9PROT</name>
<accession>A0A4Y6UJC5</accession>
<dbReference type="OrthoDB" id="7283421at2"/>
<keyword evidence="2" id="KW-1185">Reference proteome</keyword>